<dbReference type="PANTHER" id="PTHR46263">
    <property type="entry name" value="ARMADILLO REPEAT-CONTAINING PROTEIN 7"/>
    <property type="match status" value="1"/>
</dbReference>
<dbReference type="AlphaFoldDB" id="A0A5B7CR98"/>
<keyword evidence="3" id="KW-1185">Reference proteome</keyword>
<name>A0A5B7CR98_PORTR</name>
<dbReference type="InterPro" id="IPR029069">
    <property type="entry name" value="HotDog_dom_sf"/>
</dbReference>
<evidence type="ECO:0000313" key="3">
    <source>
        <dbReference type="Proteomes" id="UP000324222"/>
    </source>
</evidence>
<dbReference type="CDD" id="cd03449">
    <property type="entry name" value="R_hydratase"/>
    <property type="match status" value="1"/>
</dbReference>
<sequence>MQHFGEHVKGMFSSHEQLVKRSGKKGVDRPQYLKELVEEFLTSGSIDCRKQVLANLANFAYDPINYQWFRRLKIIDIFLDQVSEGIQDLRSFAVAGLCNLALDLENKQYILKNGGVALLQECLLTEDEAVVASALTTLMFLVTPESKSEITSTKVVSQVLKKVKSDNPRIQNLAKIFLSDYCTTEQVGDVATLRKKITAEDIKKFSELSGDTNPVHLDKKFVESQTTFKDLVVHGAHLNSLVSRVIGTQLPGPGTLVVRQELKFPNPCYAGEEVEVTVRLANLRKIITVDFFCTATEGKIVLEGNGQLMHSQRFKGGH</sequence>
<dbReference type="PANTHER" id="PTHR46263:SF1">
    <property type="entry name" value="ARMADILLO REPEAT-CONTAINING PROTEIN 7"/>
    <property type="match status" value="1"/>
</dbReference>
<dbReference type="EMBL" id="VSRR010000174">
    <property type="protein sequence ID" value="MPC11628.1"/>
    <property type="molecule type" value="Genomic_DNA"/>
</dbReference>
<reference evidence="2 3" key="1">
    <citation type="submission" date="2019-05" db="EMBL/GenBank/DDBJ databases">
        <title>Another draft genome of Portunus trituberculatus and its Hox gene families provides insights of decapod evolution.</title>
        <authorList>
            <person name="Jeong J.-H."/>
            <person name="Song I."/>
            <person name="Kim S."/>
            <person name="Choi T."/>
            <person name="Kim D."/>
            <person name="Ryu S."/>
            <person name="Kim W."/>
        </authorList>
    </citation>
    <scope>NUCLEOTIDE SEQUENCE [LARGE SCALE GENOMIC DNA]</scope>
    <source>
        <tissue evidence="2">Muscle</tissue>
    </source>
</reference>
<proteinExistence type="predicted"/>
<dbReference type="InterPro" id="IPR002539">
    <property type="entry name" value="MaoC-like_dom"/>
</dbReference>
<feature type="domain" description="MaoC-like" evidence="1">
    <location>
        <begin position="193"/>
        <end position="283"/>
    </location>
</feature>
<dbReference type="Gene3D" id="3.10.129.10">
    <property type="entry name" value="Hotdog Thioesterase"/>
    <property type="match status" value="1"/>
</dbReference>
<evidence type="ECO:0000313" key="2">
    <source>
        <dbReference type="EMBL" id="MPC11628.1"/>
    </source>
</evidence>
<dbReference type="SUPFAM" id="SSF54637">
    <property type="entry name" value="Thioesterase/thiol ester dehydrase-isomerase"/>
    <property type="match status" value="1"/>
</dbReference>
<dbReference type="SUPFAM" id="SSF48371">
    <property type="entry name" value="ARM repeat"/>
    <property type="match status" value="1"/>
</dbReference>
<dbReference type="GO" id="GO:0018812">
    <property type="term" value="F:3-hydroxyacyl-CoA dehydratase activity"/>
    <property type="evidence" value="ECO:0007669"/>
    <property type="project" value="UniProtKB-ARBA"/>
</dbReference>
<dbReference type="InterPro" id="IPR016024">
    <property type="entry name" value="ARM-type_fold"/>
</dbReference>
<dbReference type="InterPro" id="IPR011989">
    <property type="entry name" value="ARM-like"/>
</dbReference>
<accession>A0A5B7CR98</accession>
<dbReference type="InterPro" id="IPR042462">
    <property type="entry name" value="ARMC7"/>
</dbReference>
<dbReference type="Gene3D" id="1.25.10.10">
    <property type="entry name" value="Leucine-rich Repeat Variant"/>
    <property type="match status" value="1"/>
</dbReference>
<dbReference type="Proteomes" id="UP000324222">
    <property type="component" value="Unassembled WGS sequence"/>
</dbReference>
<protein>
    <submittedName>
        <fullName evidence="2">Armadillo repeat-containing protein 7</fullName>
    </submittedName>
</protein>
<evidence type="ECO:0000259" key="1">
    <source>
        <dbReference type="Pfam" id="PF01575"/>
    </source>
</evidence>
<comment type="caution">
    <text evidence="2">The sequence shown here is derived from an EMBL/GenBank/DDBJ whole genome shotgun (WGS) entry which is preliminary data.</text>
</comment>
<gene>
    <name evidence="2" type="primary">Armc7</name>
    <name evidence="2" type="ORF">E2C01_004299</name>
</gene>
<dbReference type="Pfam" id="PF01575">
    <property type="entry name" value="MaoC_dehydratas"/>
    <property type="match status" value="1"/>
</dbReference>
<organism evidence="2 3">
    <name type="scientific">Portunus trituberculatus</name>
    <name type="common">Swimming crab</name>
    <name type="synonym">Neptunus trituberculatus</name>
    <dbReference type="NCBI Taxonomy" id="210409"/>
    <lineage>
        <taxon>Eukaryota</taxon>
        <taxon>Metazoa</taxon>
        <taxon>Ecdysozoa</taxon>
        <taxon>Arthropoda</taxon>
        <taxon>Crustacea</taxon>
        <taxon>Multicrustacea</taxon>
        <taxon>Malacostraca</taxon>
        <taxon>Eumalacostraca</taxon>
        <taxon>Eucarida</taxon>
        <taxon>Decapoda</taxon>
        <taxon>Pleocyemata</taxon>
        <taxon>Brachyura</taxon>
        <taxon>Eubrachyura</taxon>
        <taxon>Portunoidea</taxon>
        <taxon>Portunidae</taxon>
        <taxon>Portuninae</taxon>
        <taxon>Portunus</taxon>
    </lineage>
</organism>
<dbReference type="OrthoDB" id="201709at2759"/>